<evidence type="ECO:0000256" key="17">
    <source>
        <dbReference type="ARBA" id="ARBA00071722"/>
    </source>
</evidence>
<dbReference type="AlphaFoldDB" id="A0A099NXY3"/>
<evidence type="ECO:0000259" key="19">
    <source>
        <dbReference type="Pfam" id="PF01207"/>
    </source>
</evidence>
<keyword evidence="2" id="KW-0285">Flavoprotein</keyword>
<evidence type="ECO:0000256" key="8">
    <source>
        <dbReference type="ARBA" id="ARBA00023027"/>
    </source>
</evidence>
<keyword evidence="4" id="KW-0507">mRNA processing</keyword>
<accession>A0A099NXY3</accession>
<dbReference type="Proteomes" id="UP000029867">
    <property type="component" value="Unassembled WGS sequence"/>
</dbReference>
<name>A0A099NXY3_PICKU</name>
<dbReference type="VEuPathDB" id="FungiDB:C5L36_0A03950"/>
<comment type="catalytic activity">
    <reaction evidence="10">
        <text>a 5,6-dihydrouridine in mRNA + NADP(+) = a uridine in mRNA + NADPH + H(+)</text>
        <dbReference type="Rhea" id="RHEA:69855"/>
        <dbReference type="Rhea" id="RHEA-COMP:14658"/>
        <dbReference type="Rhea" id="RHEA-COMP:17789"/>
        <dbReference type="ChEBI" id="CHEBI:15378"/>
        <dbReference type="ChEBI" id="CHEBI:57783"/>
        <dbReference type="ChEBI" id="CHEBI:58349"/>
        <dbReference type="ChEBI" id="CHEBI:65315"/>
        <dbReference type="ChEBI" id="CHEBI:74443"/>
    </reaction>
    <physiologicalReaction direction="right-to-left" evidence="10">
        <dbReference type="Rhea" id="RHEA:69857"/>
    </physiologicalReaction>
</comment>
<keyword evidence="8" id="KW-0520">NAD</keyword>
<dbReference type="FunFam" id="3.20.20.70:FF:000159">
    <property type="entry name" value="tRNA-dihydrouridine synthase 4"/>
    <property type="match status" value="1"/>
</dbReference>
<dbReference type="EC" id="1.3.1.90" evidence="16"/>
<dbReference type="Gene3D" id="3.20.20.70">
    <property type="entry name" value="Aldolase class I"/>
    <property type="match status" value="1"/>
</dbReference>
<organism evidence="20 21">
    <name type="scientific">Pichia kudriavzevii</name>
    <name type="common">Yeast</name>
    <name type="synonym">Issatchenkia orientalis</name>
    <dbReference type="NCBI Taxonomy" id="4909"/>
    <lineage>
        <taxon>Eukaryota</taxon>
        <taxon>Fungi</taxon>
        <taxon>Dikarya</taxon>
        <taxon>Ascomycota</taxon>
        <taxon>Saccharomycotina</taxon>
        <taxon>Pichiomycetes</taxon>
        <taxon>Pichiales</taxon>
        <taxon>Pichiaceae</taxon>
        <taxon>Pichia</taxon>
    </lineage>
</organism>
<protein>
    <recommendedName>
        <fullName evidence="17">tRNA-dihydrouridine(20a/20b) synthase [NAD(P)+]</fullName>
        <ecNumber evidence="16">1.3.1.90</ecNumber>
    </recommendedName>
    <alternativeName>
        <fullName evidence="18">tRNA-dihydrouridine synthase 4</fullName>
    </alternativeName>
</protein>
<evidence type="ECO:0000256" key="3">
    <source>
        <dbReference type="ARBA" id="ARBA00022643"/>
    </source>
</evidence>
<dbReference type="InterPro" id="IPR018517">
    <property type="entry name" value="tRNA_hU_synthase_CS"/>
</dbReference>
<dbReference type="GO" id="GO:0050660">
    <property type="term" value="F:flavin adenine dinucleotide binding"/>
    <property type="evidence" value="ECO:0007669"/>
    <property type="project" value="InterPro"/>
</dbReference>
<evidence type="ECO:0000256" key="16">
    <source>
        <dbReference type="ARBA" id="ARBA00066483"/>
    </source>
</evidence>
<comment type="cofactor">
    <cofactor evidence="1">
        <name>FMN</name>
        <dbReference type="ChEBI" id="CHEBI:58210"/>
    </cofactor>
</comment>
<evidence type="ECO:0000256" key="13">
    <source>
        <dbReference type="ARBA" id="ARBA00051932"/>
    </source>
</evidence>
<evidence type="ECO:0000256" key="5">
    <source>
        <dbReference type="ARBA" id="ARBA00022694"/>
    </source>
</evidence>
<evidence type="ECO:0000313" key="20">
    <source>
        <dbReference type="EMBL" id="KGK36792.1"/>
    </source>
</evidence>
<gene>
    <name evidence="20" type="ORF">JL09_g4048</name>
</gene>
<dbReference type="PROSITE" id="PS01136">
    <property type="entry name" value="UPF0034"/>
    <property type="match status" value="1"/>
</dbReference>
<dbReference type="GO" id="GO:0102266">
    <property type="term" value="F:tRNA-dihydrouridine20a synthase activity"/>
    <property type="evidence" value="ECO:0007669"/>
    <property type="project" value="UniProtKB-EC"/>
</dbReference>
<proteinExistence type="inferred from homology"/>
<evidence type="ECO:0000256" key="12">
    <source>
        <dbReference type="ARBA" id="ARBA00051779"/>
    </source>
</evidence>
<reference evidence="21" key="1">
    <citation type="journal article" date="2014" name="Microb. Cell Fact.">
        <title>Exploiting Issatchenkia orientalis SD108 for succinic acid production.</title>
        <authorList>
            <person name="Xiao H."/>
            <person name="Shao Z."/>
            <person name="Jiang Y."/>
            <person name="Dole S."/>
            <person name="Zhao H."/>
        </authorList>
    </citation>
    <scope>NUCLEOTIDE SEQUENCE [LARGE SCALE GENOMIC DNA]</scope>
    <source>
        <strain evidence="21">SD108</strain>
    </source>
</reference>
<evidence type="ECO:0000256" key="4">
    <source>
        <dbReference type="ARBA" id="ARBA00022664"/>
    </source>
</evidence>
<comment type="catalytic activity">
    <reaction evidence="11">
        <text>5,6-dihydrouridine(20b) in tRNA + NADP(+) = uridine(20b) in tRNA + NADPH + H(+)</text>
        <dbReference type="Rhea" id="RHEA:53356"/>
        <dbReference type="Rhea" id="RHEA-COMP:13537"/>
        <dbReference type="Rhea" id="RHEA-COMP:13538"/>
        <dbReference type="ChEBI" id="CHEBI:15378"/>
        <dbReference type="ChEBI" id="CHEBI:57783"/>
        <dbReference type="ChEBI" id="CHEBI:58349"/>
        <dbReference type="ChEBI" id="CHEBI:65315"/>
        <dbReference type="ChEBI" id="CHEBI:74443"/>
        <dbReference type="EC" id="1.3.1.90"/>
    </reaction>
    <physiologicalReaction direction="right-to-left" evidence="11">
        <dbReference type="Rhea" id="RHEA:53358"/>
    </physiologicalReaction>
</comment>
<keyword evidence="3" id="KW-0288">FMN</keyword>
<evidence type="ECO:0000256" key="6">
    <source>
        <dbReference type="ARBA" id="ARBA00022857"/>
    </source>
</evidence>
<comment type="catalytic activity">
    <reaction evidence="9">
        <text>a 5,6-dihydrouridine in mRNA + NAD(+) = a uridine in mRNA + NADH + H(+)</text>
        <dbReference type="Rhea" id="RHEA:69851"/>
        <dbReference type="Rhea" id="RHEA-COMP:14658"/>
        <dbReference type="Rhea" id="RHEA-COMP:17789"/>
        <dbReference type="ChEBI" id="CHEBI:15378"/>
        <dbReference type="ChEBI" id="CHEBI:57540"/>
        <dbReference type="ChEBI" id="CHEBI:57945"/>
        <dbReference type="ChEBI" id="CHEBI:65315"/>
        <dbReference type="ChEBI" id="CHEBI:74443"/>
    </reaction>
    <physiologicalReaction direction="right-to-left" evidence="9">
        <dbReference type="Rhea" id="RHEA:69853"/>
    </physiologicalReaction>
</comment>
<dbReference type="GO" id="GO:0102267">
    <property type="term" value="F:tRNA-dihydrouridine20b synthase activity"/>
    <property type="evidence" value="ECO:0007669"/>
    <property type="project" value="EnsemblFungi"/>
</dbReference>
<evidence type="ECO:0000256" key="14">
    <source>
        <dbReference type="ARBA" id="ARBA00052996"/>
    </source>
</evidence>
<evidence type="ECO:0000256" key="9">
    <source>
        <dbReference type="ARBA" id="ARBA00048342"/>
    </source>
</evidence>
<dbReference type="PANTHER" id="PTHR11082">
    <property type="entry name" value="TRNA-DIHYDROURIDINE SYNTHASE"/>
    <property type="match status" value="1"/>
</dbReference>
<comment type="catalytic activity">
    <reaction evidence="14">
        <text>5,6-dihydrouridine(20a) in tRNA + NADP(+) = uridine(20a) in tRNA + NADPH + H(+)</text>
        <dbReference type="Rhea" id="RHEA:53344"/>
        <dbReference type="Rhea" id="RHEA-COMP:13535"/>
        <dbReference type="Rhea" id="RHEA-COMP:13536"/>
        <dbReference type="ChEBI" id="CHEBI:15378"/>
        <dbReference type="ChEBI" id="CHEBI:57783"/>
        <dbReference type="ChEBI" id="CHEBI:58349"/>
        <dbReference type="ChEBI" id="CHEBI:65315"/>
        <dbReference type="ChEBI" id="CHEBI:74443"/>
        <dbReference type="EC" id="1.3.1.90"/>
    </reaction>
    <physiologicalReaction direction="right-to-left" evidence="14">
        <dbReference type="Rhea" id="RHEA:53346"/>
    </physiologicalReaction>
</comment>
<comment type="catalytic activity">
    <reaction evidence="12">
        <text>5,6-dihydrouridine(20a) in tRNA + NAD(+) = uridine(20a) in tRNA + NADH + H(+)</text>
        <dbReference type="Rhea" id="RHEA:53348"/>
        <dbReference type="Rhea" id="RHEA-COMP:13535"/>
        <dbReference type="Rhea" id="RHEA-COMP:13536"/>
        <dbReference type="ChEBI" id="CHEBI:15378"/>
        <dbReference type="ChEBI" id="CHEBI:57540"/>
        <dbReference type="ChEBI" id="CHEBI:57945"/>
        <dbReference type="ChEBI" id="CHEBI:65315"/>
        <dbReference type="ChEBI" id="CHEBI:74443"/>
        <dbReference type="EC" id="1.3.1.90"/>
    </reaction>
    <physiologicalReaction direction="right-to-left" evidence="12">
        <dbReference type="Rhea" id="RHEA:53350"/>
    </physiologicalReaction>
</comment>
<evidence type="ECO:0000313" key="21">
    <source>
        <dbReference type="Proteomes" id="UP000029867"/>
    </source>
</evidence>
<keyword evidence="6" id="KW-0521">NADP</keyword>
<comment type="similarity">
    <text evidence="15">Belongs to the Dus family. Dus4 subfamily.</text>
</comment>
<evidence type="ECO:0000256" key="7">
    <source>
        <dbReference type="ARBA" id="ARBA00023002"/>
    </source>
</evidence>
<dbReference type="EMBL" id="JQFK01000053">
    <property type="protein sequence ID" value="KGK36792.1"/>
    <property type="molecule type" value="Genomic_DNA"/>
</dbReference>
<dbReference type="eggNOG" id="KOG2335">
    <property type="taxonomic scope" value="Eukaryota"/>
</dbReference>
<dbReference type="GO" id="GO:0106414">
    <property type="term" value="F:mRNA dihydrouridine synthase activity"/>
    <property type="evidence" value="ECO:0007669"/>
    <property type="project" value="RHEA"/>
</dbReference>
<evidence type="ECO:0000256" key="2">
    <source>
        <dbReference type="ARBA" id="ARBA00022630"/>
    </source>
</evidence>
<dbReference type="GO" id="GO:0006397">
    <property type="term" value="P:mRNA processing"/>
    <property type="evidence" value="ECO:0007669"/>
    <property type="project" value="UniProtKB-KW"/>
</dbReference>
<evidence type="ECO:0000256" key="15">
    <source>
        <dbReference type="ARBA" id="ARBA00060741"/>
    </source>
</evidence>
<dbReference type="CDD" id="cd02801">
    <property type="entry name" value="DUS_like_FMN"/>
    <property type="match status" value="1"/>
</dbReference>
<feature type="domain" description="DUS-like FMN-binding" evidence="19">
    <location>
        <begin position="61"/>
        <end position="325"/>
    </location>
</feature>
<dbReference type="InterPro" id="IPR013785">
    <property type="entry name" value="Aldolase_TIM"/>
</dbReference>
<evidence type="ECO:0000256" key="1">
    <source>
        <dbReference type="ARBA" id="ARBA00001917"/>
    </source>
</evidence>
<comment type="catalytic activity">
    <reaction evidence="13">
        <text>5,6-dihydrouridine(20b) in tRNA + NAD(+) = uridine(20b) in tRNA + NADH + H(+)</text>
        <dbReference type="Rhea" id="RHEA:53352"/>
        <dbReference type="Rhea" id="RHEA-COMP:13537"/>
        <dbReference type="Rhea" id="RHEA-COMP:13538"/>
        <dbReference type="ChEBI" id="CHEBI:15378"/>
        <dbReference type="ChEBI" id="CHEBI:57540"/>
        <dbReference type="ChEBI" id="CHEBI:57945"/>
        <dbReference type="ChEBI" id="CHEBI:65315"/>
        <dbReference type="ChEBI" id="CHEBI:74443"/>
        <dbReference type="EC" id="1.3.1.90"/>
    </reaction>
    <physiologicalReaction direction="right-to-left" evidence="13">
        <dbReference type="Rhea" id="RHEA:53354"/>
    </physiologicalReaction>
</comment>
<keyword evidence="5" id="KW-0819">tRNA processing</keyword>
<dbReference type="PANTHER" id="PTHR11082:SF31">
    <property type="entry name" value="TRNA-DIHYDROURIDINE(20A_20B) SYNTHASE [NAD(P)+]-LIKE"/>
    <property type="match status" value="1"/>
</dbReference>
<dbReference type="HOGENOM" id="CLU_013299_4_0_1"/>
<sequence>MCGATYKEIDHAINAKQANTTDKGLDKRTTPYMGYIAARNPDDKPINIIKRCQKEGRPVFIAGPMVRYSKLPFRQLVRDYQCDIVYSPMILAREFVRNENARLSDFSTNDSDRPLIVQLGVNNITDLIRCVEMIHPYVDGIGINCGCPIKEQVREGIGAALMSNKDLVSEMVYEVKKRWGDEICIETKIRVHDDINETIDFVKEVEKAGVDFITVHGRTKNTRSSQPANFEKIRIIKESVGVPVIANGDCFSLEDAYSIIDTTRCDGVMAVRGILNNPGLFAGHAKCPWGAIEKFWHYSTSYGLPYKLIQHHLSCMMEGLITRKQLIGLNECENLIELIEWFDERYQLKRPQDPGFGEGVHIPVRLDRSDMPNL</sequence>
<dbReference type="Pfam" id="PF01207">
    <property type="entry name" value="Dus"/>
    <property type="match status" value="1"/>
</dbReference>
<evidence type="ECO:0000256" key="10">
    <source>
        <dbReference type="ARBA" id="ARBA00049447"/>
    </source>
</evidence>
<keyword evidence="7" id="KW-0560">Oxidoreductase</keyword>
<evidence type="ECO:0000256" key="18">
    <source>
        <dbReference type="ARBA" id="ARBA00078338"/>
    </source>
</evidence>
<comment type="caution">
    <text evidence="20">The sequence shown here is derived from an EMBL/GenBank/DDBJ whole genome shotgun (WGS) entry which is preliminary data.</text>
</comment>
<dbReference type="SUPFAM" id="SSF51395">
    <property type="entry name" value="FMN-linked oxidoreductases"/>
    <property type="match status" value="1"/>
</dbReference>
<evidence type="ECO:0000256" key="11">
    <source>
        <dbReference type="ARBA" id="ARBA00050434"/>
    </source>
</evidence>
<dbReference type="InterPro" id="IPR035587">
    <property type="entry name" value="DUS-like_FMN-bd"/>
</dbReference>